<dbReference type="GO" id="GO:0005524">
    <property type="term" value="F:ATP binding"/>
    <property type="evidence" value="ECO:0007669"/>
    <property type="project" value="UniProtKB-KW"/>
</dbReference>
<dbReference type="PANTHER" id="PTHR43166:SF30">
    <property type="entry name" value="METHIONINE IMPORT ATP-BINDING PROTEIN METN"/>
    <property type="match status" value="1"/>
</dbReference>
<dbReference type="Proteomes" id="UP001597452">
    <property type="component" value="Unassembled WGS sequence"/>
</dbReference>
<dbReference type="InterPro" id="IPR041701">
    <property type="entry name" value="MetN_ABC"/>
</dbReference>
<comment type="caution">
    <text evidence="9">The sequence shown here is derived from an EMBL/GenBank/DDBJ whole genome shotgun (WGS) entry which is preliminary data.</text>
</comment>
<keyword evidence="4 9" id="KW-0067">ATP-binding</keyword>
<dbReference type="PROSITE" id="PS50893">
    <property type="entry name" value="ABC_TRANSPORTER_2"/>
    <property type="match status" value="1"/>
</dbReference>
<evidence type="ECO:0000313" key="10">
    <source>
        <dbReference type="Proteomes" id="UP001597452"/>
    </source>
</evidence>
<keyword evidence="3" id="KW-0547">Nucleotide-binding</keyword>
<dbReference type="SUPFAM" id="SSF55021">
    <property type="entry name" value="ACT-like"/>
    <property type="match status" value="1"/>
</dbReference>
<keyword evidence="6" id="KW-0029">Amino-acid transport</keyword>
<evidence type="ECO:0000256" key="5">
    <source>
        <dbReference type="ARBA" id="ARBA00022967"/>
    </source>
</evidence>
<keyword evidence="5" id="KW-1278">Translocase</keyword>
<dbReference type="RefSeq" id="WP_054752745.1">
    <property type="nucleotide sequence ID" value="NZ_JBHUMZ010000019.1"/>
</dbReference>
<dbReference type="PANTHER" id="PTHR43166">
    <property type="entry name" value="AMINO ACID IMPORT ATP-BINDING PROTEIN"/>
    <property type="match status" value="1"/>
</dbReference>
<dbReference type="InterPro" id="IPR003593">
    <property type="entry name" value="AAA+_ATPase"/>
</dbReference>
<keyword evidence="7" id="KW-0472">Membrane</keyword>
<name>A0ABW5QA27_9BACI</name>
<proteinExistence type="predicted"/>
<reference evidence="10" key="1">
    <citation type="journal article" date="2019" name="Int. J. Syst. Evol. Microbiol.">
        <title>The Global Catalogue of Microorganisms (GCM) 10K type strain sequencing project: providing services to taxonomists for standard genome sequencing and annotation.</title>
        <authorList>
            <consortium name="The Broad Institute Genomics Platform"/>
            <consortium name="The Broad Institute Genome Sequencing Center for Infectious Disease"/>
            <person name="Wu L."/>
            <person name="Ma J."/>
        </authorList>
    </citation>
    <scope>NUCLEOTIDE SEQUENCE [LARGE SCALE GENOMIC DNA]</scope>
    <source>
        <strain evidence="10">TISTR 1571</strain>
    </source>
</reference>
<dbReference type="InterPro" id="IPR018449">
    <property type="entry name" value="NIL_domain"/>
</dbReference>
<evidence type="ECO:0000313" key="9">
    <source>
        <dbReference type="EMBL" id="MFD2638782.1"/>
    </source>
</evidence>
<dbReference type="Gene3D" id="3.30.70.260">
    <property type="match status" value="1"/>
</dbReference>
<gene>
    <name evidence="9" type="ORF">ACFSW4_07900</name>
</gene>
<dbReference type="Pfam" id="PF00005">
    <property type="entry name" value="ABC_tran"/>
    <property type="match status" value="1"/>
</dbReference>
<dbReference type="PROSITE" id="PS00211">
    <property type="entry name" value="ABC_TRANSPORTER_1"/>
    <property type="match status" value="1"/>
</dbReference>
<feature type="domain" description="ABC transporter" evidence="8">
    <location>
        <begin position="2"/>
        <end position="241"/>
    </location>
</feature>
<organism evidence="9 10">
    <name type="scientific">Piscibacillus salipiscarius</name>
    <dbReference type="NCBI Taxonomy" id="299480"/>
    <lineage>
        <taxon>Bacteria</taxon>
        <taxon>Bacillati</taxon>
        <taxon>Bacillota</taxon>
        <taxon>Bacilli</taxon>
        <taxon>Bacillales</taxon>
        <taxon>Bacillaceae</taxon>
        <taxon>Piscibacillus</taxon>
    </lineage>
</organism>
<dbReference type="CDD" id="cd03258">
    <property type="entry name" value="ABC_MetN_methionine_transporter"/>
    <property type="match status" value="1"/>
</dbReference>
<dbReference type="InterPro" id="IPR003439">
    <property type="entry name" value="ABC_transporter-like_ATP-bd"/>
</dbReference>
<evidence type="ECO:0000256" key="4">
    <source>
        <dbReference type="ARBA" id="ARBA00022840"/>
    </source>
</evidence>
<keyword evidence="2" id="KW-1003">Cell membrane</keyword>
<evidence type="ECO:0000256" key="6">
    <source>
        <dbReference type="ARBA" id="ARBA00022970"/>
    </source>
</evidence>
<sequence>MIRFDQVTKSFDHEGTSFKAVNQVDLEVQKGEIFGVIGFSGAGKSTLVRLVNQLERPSSGKVLIDGQDMSQVSSGKLRSIRRGIGMIFQHFNLLETKTVFHNVAFPLTLAGAPKRKVKERVNEILEFVGLSDRANHYPDQLSGGQKQRVGIARALATSPSILLCDEATSALDPETTKSILNLLKKVRDEYNITILIITHEMNVIKEICDRVAVMEDGKVVEAGSIFNLFSQPKHPTTQKFVQTVMNDEIPKSILDQVETRYIYRVTFTDGSASQPVLSNVAKQFDLEVNVLYGQITELQDSPFGNLIVEFQGDDDEIQRALEYIKQQVIIQEVKSDGR</sequence>
<evidence type="ECO:0000259" key="8">
    <source>
        <dbReference type="PROSITE" id="PS50893"/>
    </source>
</evidence>
<dbReference type="EMBL" id="JBHUMZ010000019">
    <property type="protein sequence ID" value="MFD2638782.1"/>
    <property type="molecule type" value="Genomic_DNA"/>
</dbReference>
<protein>
    <submittedName>
        <fullName evidence="9">Methionine ABC transporter ATP-binding protein</fullName>
    </submittedName>
</protein>
<evidence type="ECO:0000256" key="2">
    <source>
        <dbReference type="ARBA" id="ARBA00022475"/>
    </source>
</evidence>
<dbReference type="InterPro" id="IPR017871">
    <property type="entry name" value="ABC_transporter-like_CS"/>
</dbReference>
<dbReference type="SMART" id="SM00382">
    <property type="entry name" value="AAA"/>
    <property type="match status" value="1"/>
</dbReference>
<dbReference type="SUPFAM" id="SSF52540">
    <property type="entry name" value="P-loop containing nucleoside triphosphate hydrolases"/>
    <property type="match status" value="1"/>
</dbReference>
<dbReference type="Pfam" id="PF09383">
    <property type="entry name" value="NIL"/>
    <property type="match status" value="1"/>
</dbReference>
<dbReference type="InterPro" id="IPR045865">
    <property type="entry name" value="ACT-like_dom_sf"/>
</dbReference>
<accession>A0ABW5QA27</accession>
<evidence type="ECO:0000256" key="7">
    <source>
        <dbReference type="ARBA" id="ARBA00023136"/>
    </source>
</evidence>
<keyword evidence="10" id="KW-1185">Reference proteome</keyword>
<dbReference type="InterPro" id="IPR050086">
    <property type="entry name" value="MetN_ABC_transporter-like"/>
</dbReference>
<dbReference type="InterPro" id="IPR027417">
    <property type="entry name" value="P-loop_NTPase"/>
</dbReference>
<dbReference type="Gene3D" id="3.40.50.300">
    <property type="entry name" value="P-loop containing nucleotide triphosphate hydrolases"/>
    <property type="match status" value="1"/>
</dbReference>
<dbReference type="SMART" id="SM00930">
    <property type="entry name" value="NIL"/>
    <property type="match status" value="1"/>
</dbReference>
<evidence type="ECO:0000256" key="3">
    <source>
        <dbReference type="ARBA" id="ARBA00022741"/>
    </source>
</evidence>
<keyword evidence="1" id="KW-0813">Transport</keyword>
<evidence type="ECO:0000256" key="1">
    <source>
        <dbReference type="ARBA" id="ARBA00022448"/>
    </source>
</evidence>